<dbReference type="NCBIfam" id="TIGR02743">
    <property type="entry name" value="TraW"/>
    <property type="match status" value="1"/>
</dbReference>
<dbReference type="AlphaFoldDB" id="A0A3B0Z446"/>
<accession>A0A3B0Z446</accession>
<sequence length="216" mass="24462">MGISIAIFCNFLSAKDLGSSGRTYSISEQDFLQYIQQKLQQMKQNGKLEALQNKMKKRAIASIMQPVSVKGIITAVRSKTFYFDPSITVSHDIRDPQGRLIQAKGTRINPLDSISMNSILVFVKGDKPAQMTWALKLMKKSKLLVKIILVSGPVIDLMKKHKIRLYFDQKGKLTQRFGITQVPARVYQEGKKLRIDEVLVQSIAVRKLVKVRGINR</sequence>
<proteinExistence type="predicted"/>
<reference evidence="1" key="1">
    <citation type="submission" date="2018-06" db="EMBL/GenBank/DDBJ databases">
        <authorList>
            <person name="Zhirakovskaya E."/>
        </authorList>
    </citation>
    <scope>NUCLEOTIDE SEQUENCE</scope>
</reference>
<organism evidence="1">
    <name type="scientific">hydrothermal vent metagenome</name>
    <dbReference type="NCBI Taxonomy" id="652676"/>
    <lineage>
        <taxon>unclassified sequences</taxon>
        <taxon>metagenomes</taxon>
        <taxon>ecological metagenomes</taxon>
    </lineage>
</organism>
<gene>
    <name evidence="1" type="ORF">MNBD_GAMMA12-3106</name>
</gene>
<protein>
    <submittedName>
        <fullName evidence="1">IncF plasmid conjugative transfer pilus assembly protein TraW</fullName>
    </submittedName>
</protein>
<dbReference type="EMBL" id="UOFL01000257">
    <property type="protein sequence ID" value="VAW82983.1"/>
    <property type="molecule type" value="Genomic_DNA"/>
</dbReference>
<name>A0A3B0Z446_9ZZZZ</name>
<evidence type="ECO:0000313" key="1">
    <source>
        <dbReference type="EMBL" id="VAW82983.1"/>
    </source>
</evidence>
<dbReference type="InterPro" id="IPR014114">
    <property type="entry name" value="TraW"/>
</dbReference>